<dbReference type="GeneID" id="87937769"/>
<sequence length="879" mass="98442">MSGHNPRTYARGPLTGLTLGKKNMKEMKRDLQKLMALIPNIKTGAADRAADRGFNRDDASDVTGNDTLAGYMEVLLALDQCSAKSRRLSEAVAEKNEAMKRAMESGDAIFENCAATLRDETFERALRLAIEAWADNPTGEEYSKGDVKLDPIVRLASKLQLRLGGLPPDVDIPSAPTLVSADRDRKSDAAENSRLRKAIEGGEVVLARARGALAEKERQMAELEKSSGEEKSQLNRQLREERANSVEKDREIDALRQELKTLQDVQAALDEEADNAEMIPDSQGQSPLSSQTKDRGDDDRRDPVMVKKYDDVCEQLLHSRAAEAQSSTINVRLEREGQELRNALETAVAQLKNEQADHEATKDNLQTTTNNRSEILERTHKERVSMGQELADARAMLNRLSELAQSRRFRVLKLETEMAYRANEARRFEKQSSESADKLASVQRELQAEQSARSDFEERCQRRSLENAALADDVARANAIAQEQQALLDEASAKAQRLEEELTEAQWDLKRARAACKETGADLARERQGHIDARQARDAAEGECKVVSGKLDATKKELATAQDKLAAVWGDLNAAQGKIRSAQKEADSLKRQVADHESAARRTDDQLTQLRSEAVAAAQVYDRWDEFWSQNGDRGHWSPLFEAIRAREPEATQRSYEPWQVCASWGDDDDDAAAAPEQELPDLSLAGVTVSLMHLLEQRDFRADHFGVLMRRLARCLSECVNMSPDAMRLLVKRCIARIPTEPMETRRVLDTQVAAVADVLAERWIALEDLAKPPDCVLHNMAALAAIGQPGASWAGEVKTLRVERGSEALLLIKHPDWESVIVWRTGTKTFWFAHRSCVKRLSGVRIELRAPMGQESIFLRLADRNTLRFWHFCCWLL</sequence>
<feature type="compositionally biased region" description="Basic and acidic residues" evidence="2">
    <location>
        <begin position="292"/>
        <end position="303"/>
    </location>
</feature>
<reference evidence="4" key="1">
    <citation type="journal article" date="2023" name="bioRxiv">
        <title>Complete genome of the Medicago anthracnose fungus, Colletotrichum destructivum, reveals a mini-chromosome-like region within a core chromosome.</title>
        <authorList>
            <person name="Lapalu N."/>
            <person name="Simon A."/>
            <person name="Lu A."/>
            <person name="Plaumann P.-L."/>
            <person name="Amselem J."/>
            <person name="Pigne S."/>
            <person name="Auger A."/>
            <person name="Koch C."/>
            <person name="Dallery J.-F."/>
            <person name="O'Connell R.J."/>
        </authorList>
    </citation>
    <scope>NUCLEOTIDE SEQUENCE [LARGE SCALE GENOMIC DNA]</scope>
    <source>
        <strain evidence="4">CBS 520.97</strain>
    </source>
</reference>
<organism evidence="3 4">
    <name type="scientific">Colletotrichum destructivum</name>
    <dbReference type="NCBI Taxonomy" id="34406"/>
    <lineage>
        <taxon>Eukaryota</taxon>
        <taxon>Fungi</taxon>
        <taxon>Dikarya</taxon>
        <taxon>Ascomycota</taxon>
        <taxon>Pezizomycotina</taxon>
        <taxon>Sordariomycetes</taxon>
        <taxon>Hypocreomycetidae</taxon>
        <taxon>Glomerellales</taxon>
        <taxon>Glomerellaceae</taxon>
        <taxon>Colletotrichum</taxon>
        <taxon>Colletotrichum destructivum species complex</taxon>
    </lineage>
</organism>
<dbReference type="EMBL" id="CP137305">
    <property type="protein sequence ID" value="WQF76252.1"/>
    <property type="molecule type" value="Genomic_DNA"/>
</dbReference>
<accession>A0AAX4HYU8</accession>
<feature type="region of interest" description="Disordered" evidence="2">
    <location>
        <begin position="217"/>
        <end position="249"/>
    </location>
</feature>
<evidence type="ECO:0000256" key="2">
    <source>
        <dbReference type="SAM" id="MobiDB-lite"/>
    </source>
</evidence>
<name>A0AAX4HYU8_9PEZI</name>
<dbReference type="AlphaFoldDB" id="A0AAX4HYU8"/>
<evidence type="ECO:0000256" key="1">
    <source>
        <dbReference type="SAM" id="Coils"/>
    </source>
</evidence>
<feature type="compositionally biased region" description="Polar residues" evidence="2">
    <location>
        <begin position="282"/>
        <end position="291"/>
    </location>
</feature>
<feature type="coiled-coil region" evidence="1">
    <location>
        <begin position="439"/>
        <end position="515"/>
    </location>
</feature>
<dbReference type="KEGG" id="cdet:87937769"/>
<keyword evidence="4" id="KW-1185">Reference proteome</keyword>
<keyword evidence="1" id="KW-0175">Coiled coil</keyword>
<gene>
    <name evidence="3" type="ORF">CDEST_01266</name>
</gene>
<dbReference type="RefSeq" id="XP_062773476.1">
    <property type="nucleotide sequence ID" value="XM_062917425.1"/>
</dbReference>
<feature type="region of interest" description="Disordered" evidence="2">
    <location>
        <begin position="172"/>
        <end position="193"/>
    </location>
</feature>
<evidence type="ECO:0000313" key="4">
    <source>
        <dbReference type="Proteomes" id="UP001322277"/>
    </source>
</evidence>
<evidence type="ECO:0000313" key="3">
    <source>
        <dbReference type="EMBL" id="WQF76252.1"/>
    </source>
</evidence>
<dbReference type="Proteomes" id="UP001322277">
    <property type="component" value="Chromosome 1"/>
</dbReference>
<feature type="compositionally biased region" description="Basic and acidic residues" evidence="2">
    <location>
        <begin position="181"/>
        <end position="193"/>
    </location>
</feature>
<feature type="coiled-coil region" evidence="1">
    <location>
        <begin position="330"/>
        <end position="371"/>
    </location>
</feature>
<proteinExistence type="predicted"/>
<feature type="region of interest" description="Disordered" evidence="2">
    <location>
        <begin position="276"/>
        <end position="303"/>
    </location>
</feature>
<protein>
    <submittedName>
        <fullName evidence="3">Uncharacterized protein</fullName>
    </submittedName>
</protein>
<feature type="region of interest" description="Disordered" evidence="2">
    <location>
        <begin position="583"/>
        <end position="605"/>
    </location>
</feature>